<proteinExistence type="predicted"/>
<reference evidence="2" key="1">
    <citation type="submission" date="2022-10" db="EMBL/GenBank/DDBJ databases">
        <title>Tapping the CABI collections for fungal endophytes: first genome assemblies for Collariella, Neodidymelliopsis, Ascochyta clinopodiicola, Didymella pomorum, Didymosphaeria variabile, Neocosmospora piperis and Neocucurbitaria cava.</title>
        <authorList>
            <person name="Hill R."/>
        </authorList>
    </citation>
    <scope>NUCLEOTIDE SEQUENCE</scope>
    <source>
        <strain evidence="2">IMI 356814</strain>
    </source>
</reference>
<dbReference type="EMBL" id="JAPEUY010000007">
    <property type="protein sequence ID" value="KAJ4371122.1"/>
    <property type="molecule type" value="Genomic_DNA"/>
</dbReference>
<dbReference type="OrthoDB" id="5411773at2759"/>
<feature type="region of interest" description="Disordered" evidence="1">
    <location>
        <begin position="1"/>
        <end position="48"/>
    </location>
</feature>
<sequence>MSAFATPESSRKISQRSLNCNSSNTPSAALEAVGSRPRRAQRRPTKQASYELANHAKAYLEGGQYASGYDFLSSLLAASTSISTPAQPYVGYLAPPAYIAFASSLVVYPHITTQAQSKDAIKGSDAALRYLQCVYSTIDGPAHPTICKAFTFPEERNRRRVPGYRSAAASLSPEPSGDIEQIAGDDAHAKSLWYRAEDFWHIVGWAFNCSVAHKKRWDRWKLWLDTSLDFLEMDWDTCIKQSSGNGGGRASILQESLLWHYIVGDAESTNRGMRRRIVKAILAMASPESQKEYPEVWEKETAEPKRKKDHNQPLGKVDFETGQVGDYDNDEEMQDASEQASDEPTSSPTVVSDGGIQSLDDAVEQLGGQDAIALRQRLIALLAQVALSLPAQFTTLSDYFDNILEDFIHLPTIIFKILLSTLKMPERLQIAFNINLLLPLVNRKVPEYFHHEPTQEHFEATLLPLKGTTQSYAANAKISLILEQMFMYMMTCNALTPTDALRQAMETGIAARHSVYGTGRGKRGHTEEEQQSQGLMEASSERLLGLLEVLEISAGKAPQPLKNKGKAGNIPVMLSFGSGSSLSPVPDSDIELDD</sequence>
<dbReference type="AlphaFoldDB" id="A0A9W8Y9B8"/>
<protein>
    <submittedName>
        <fullName evidence="2">Uncharacterized protein</fullName>
    </submittedName>
</protein>
<evidence type="ECO:0000313" key="2">
    <source>
        <dbReference type="EMBL" id="KAJ4371122.1"/>
    </source>
</evidence>
<name>A0A9W8Y9B8_9PLEO</name>
<feature type="compositionally biased region" description="Polar residues" evidence="1">
    <location>
        <begin position="15"/>
        <end position="27"/>
    </location>
</feature>
<feature type="region of interest" description="Disordered" evidence="1">
    <location>
        <begin position="516"/>
        <end position="536"/>
    </location>
</feature>
<organism evidence="2 3">
    <name type="scientific">Neocucurbitaria cava</name>
    <dbReference type="NCBI Taxonomy" id="798079"/>
    <lineage>
        <taxon>Eukaryota</taxon>
        <taxon>Fungi</taxon>
        <taxon>Dikarya</taxon>
        <taxon>Ascomycota</taxon>
        <taxon>Pezizomycotina</taxon>
        <taxon>Dothideomycetes</taxon>
        <taxon>Pleosporomycetidae</taxon>
        <taxon>Pleosporales</taxon>
        <taxon>Pleosporineae</taxon>
        <taxon>Cucurbitariaceae</taxon>
        <taxon>Neocucurbitaria</taxon>
    </lineage>
</organism>
<comment type="caution">
    <text evidence="2">The sequence shown here is derived from an EMBL/GenBank/DDBJ whole genome shotgun (WGS) entry which is preliminary data.</text>
</comment>
<feature type="compositionally biased region" description="Polar residues" evidence="1">
    <location>
        <begin position="336"/>
        <end position="350"/>
    </location>
</feature>
<feature type="compositionally biased region" description="Basic residues" evidence="1">
    <location>
        <begin position="36"/>
        <end position="45"/>
    </location>
</feature>
<gene>
    <name evidence="2" type="ORF">N0V83_004338</name>
</gene>
<keyword evidence="3" id="KW-1185">Reference proteome</keyword>
<dbReference type="Proteomes" id="UP001140560">
    <property type="component" value="Unassembled WGS sequence"/>
</dbReference>
<feature type="region of interest" description="Disordered" evidence="1">
    <location>
        <begin position="575"/>
        <end position="594"/>
    </location>
</feature>
<feature type="compositionally biased region" description="Basic and acidic residues" evidence="1">
    <location>
        <begin position="292"/>
        <end position="306"/>
    </location>
</feature>
<evidence type="ECO:0000256" key="1">
    <source>
        <dbReference type="SAM" id="MobiDB-lite"/>
    </source>
</evidence>
<accession>A0A9W8Y9B8</accession>
<evidence type="ECO:0000313" key="3">
    <source>
        <dbReference type="Proteomes" id="UP001140560"/>
    </source>
</evidence>
<feature type="region of interest" description="Disordered" evidence="1">
    <location>
        <begin position="292"/>
        <end position="354"/>
    </location>
</feature>